<dbReference type="PANTHER" id="PTHR46732">
    <property type="entry name" value="ATP-DEPENDENT PROTEASE LA (LON) DOMAIN PROTEIN"/>
    <property type="match status" value="1"/>
</dbReference>
<proteinExistence type="predicted"/>
<dbReference type="Pfam" id="PF02190">
    <property type="entry name" value="LON_substr_bdg"/>
    <property type="match status" value="1"/>
</dbReference>
<dbReference type="Proteomes" id="UP000229757">
    <property type="component" value="Chromosome"/>
</dbReference>
<dbReference type="GO" id="GO:0006508">
    <property type="term" value="P:proteolysis"/>
    <property type="evidence" value="ECO:0007669"/>
    <property type="project" value="UniProtKB-KW"/>
</dbReference>
<accession>A0A2K8L1W5</accession>
<protein>
    <submittedName>
        <fullName evidence="2">ATP-dependent protease, C565 family</fullName>
    </submittedName>
</protein>
<name>A0A2K8L1W5_9GAMM</name>
<dbReference type="AlphaFoldDB" id="A0A2K8L1W5"/>
<evidence type="ECO:0000259" key="1">
    <source>
        <dbReference type="PROSITE" id="PS51787"/>
    </source>
</evidence>
<gene>
    <name evidence="2" type="ORF">REIFOR_03210</name>
</gene>
<keyword evidence="2" id="KW-0645">Protease</keyword>
<dbReference type="SUPFAM" id="SSF88697">
    <property type="entry name" value="PUA domain-like"/>
    <property type="match status" value="1"/>
</dbReference>
<dbReference type="InterPro" id="IPR015947">
    <property type="entry name" value="PUA-like_sf"/>
</dbReference>
<dbReference type="KEGG" id="rfo:REIFOR_03210"/>
<dbReference type="EMBL" id="CP011797">
    <property type="protein sequence ID" value="ATX78316.1"/>
    <property type="molecule type" value="Genomic_DNA"/>
</dbReference>
<dbReference type="InterPro" id="IPR003111">
    <property type="entry name" value="Lon_prtase_N"/>
</dbReference>
<dbReference type="PROSITE" id="PS51787">
    <property type="entry name" value="LON_N"/>
    <property type="match status" value="1"/>
</dbReference>
<organism evidence="2 3">
    <name type="scientific">Reinekea forsetii</name>
    <dbReference type="NCBI Taxonomy" id="1336806"/>
    <lineage>
        <taxon>Bacteria</taxon>
        <taxon>Pseudomonadati</taxon>
        <taxon>Pseudomonadota</taxon>
        <taxon>Gammaproteobacteria</taxon>
        <taxon>Oceanospirillales</taxon>
        <taxon>Saccharospirillaceae</taxon>
        <taxon>Reinekea</taxon>
    </lineage>
</organism>
<feature type="domain" description="Lon N-terminal" evidence="1">
    <location>
        <begin position="29"/>
        <end position="238"/>
    </location>
</feature>
<dbReference type="GO" id="GO:0008233">
    <property type="term" value="F:peptidase activity"/>
    <property type="evidence" value="ECO:0007669"/>
    <property type="project" value="UniProtKB-KW"/>
</dbReference>
<dbReference type="InterPro" id="IPR046336">
    <property type="entry name" value="Lon_prtase_N_sf"/>
</dbReference>
<sequence>MAQGCKARFSATVWYHAKTRQYGCTMTEIALFPIPNCVTFPGTRYPLHVFEPRYRDMIQFCLDSQTPLAVCHVEKLLRPSKPDQDRLMVLQSNQATYKPVTIVAAGPCQLDETLDDGRLMIQVNIQQRYRLLEAKQSLPFMIYECEEYPDLPMTDENLSAARQLQDKVLHRLIALTAHMPELSGELASATWQQKSVEAFSFELFSVLQMDGDAMQFILEQRTPLERLNTALEILNSIPPSL</sequence>
<dbReference type="Gene3D" id="2.30.130.40">
    <property type="entry name" value="LON domain-like"/>
    <property type="match status" value="1"/>
</dbReference>
<dbReference type="SMART" id="SM00464">
    <property type="entry name" value="LON"/>
    <property type="match status" value="1"/>
</dbReference>
<keyword evidence="2" id="KW-0378">Hydrolase</keyword>
<evidence type="ECO:0000313" key="2">
    <source>
        <dbReference type="EMBL" id="ATX78316.1"/>
    </source>
</evidence>
<dbReference type="PANTHER" id="PTHR46732:SF8">
    <property type="entry name" value="ATP-DEPENDENT PROTEASE LA (LON) DOMAIN PROTEIN"/>
    <property type="match status" value="1"/>
</dbReference>
<keyword evidence="3" id="KW-1185">Reference proteome</keyword>
<evidence type="ECO:0000313" key="3">
    <source>
        <dbReference type="Proteomes" id="UP000229757"/>
    </source>
</evidence>
<reference evidence="2 3" key="1">
    <citation type="journal article" date="2017" name="Environ. Microbiol.">
        <title>Genomic and physiological analyses of 'Reinekea forsetii' reveal a versatile opportunistic lifestyle during spring algae blooms.</title>
        <authorList>
            <person name="Avci B."/>
            <person name="Hahnke R.L."/>
            <person name="Chafee M."/>
            <person name="Fischer T."/>
            <person name="Gruber-Vodicka H."/>
            <person name="Tegetmeyer H.E."/>
            <person name="Harder J."/>
            <person name="Fuchs B.M."/>
            <person name="Amann R.I."/>
            <person name="Teeling H."/>
        </authorList>
    </citation>
    <scope>NUCLEOTIDE SEQUENCE [LARGE SCALE GENOMIC DNA]</scope>
    <source>
        <strain evidence="2 3">Hel1_31_D35</strain>
    </source>
</reference>